<organism evidence="2 3">
    <name type="scientific">Cyphellophora attinorum</name>
    <dbReference type="NCBI Taxonomy" id="1664694"/>
    <lineage>
        <taxon>Eukaryota</taxon>
        <taxon>Fungi</taxon>
        <taxon>Dikarya</taxon>
        <taxon>Ascomycota</taxon>
        <taxon>Pezizomycotina</taxon>
        <taxon>Eurotiomycetes</taxon>
        <taxon>Chaetothyriomycetidae</taxon>
        <taxon>Chaetothyriales</taxon>
        <taxon>Cyphellophoraceae</taxon>
        <taxon>Cyphellophora</taxon>
    </lineage>
</organism>
<dbReference type="AlphaFoldDB" id="A0A0N1I0S0"/>
<dbReference type="OrthoDB" id="10532433at2759"/>
<protein>
    <submittedName>
        <fullName evidence="2">Uncharacterized protein</fullName>
    </submittedName>
</protein>
<dbReference type="RefSeq" id="XP_018005166.1">
    <property type="nucleotide sequence ID" value="XM_018142837.1"/>
</dbReference>
<evidence type="ECO:0000313" key="3">
    <source>
        <dbReference type="Proteomes" id="UP000038010"/>
    </source>
</evidence>
<comment type="caution">
    <text evidence="2">The sequence shown here is derived from an EMBL/GenBank/DDBJ whole genome shotgun (WGS) entry which is preliminary data.</text>
</comment>
<keyword evidence="1" id="KW-0732">Signal</keyword>
<evidence type="ECO:0000256" key="1">
    <source>
        <dbReference type="SAM" id="SignalP"/>
    </source>
</evidence>
<name>A0A0N1I0S0_9EURO</name>
<proteinExistence type="predicted"/>
<dbReference type="Proteomes" id="UP000038010">
    <property type="component" value="Unassembled WGS sequence"/>
</dbReference>
<dbReference type="VEuPathDB" id="FungiDB:AB675_2834"/>
<evidence type="ECO:0000313" key="2">
    <source>
        <dbReference type="EMBL" id="KPI45203.1"/>
    </source>
</evidence>
<feature type="signal peptide" evidence="1">
    <location>
        <begin position="1"/>
        <end position="26"/>
    </location>
</feature>
<feature type="chain" id="PRO_5005873679" evidence="1">
    <location>
        <begin position="27"/>
        <end position="177"/>
    </location>
</feature>
<reference evidence="2 3" key="1">
    <citation type="submission" date="2015-06" db="EMBL/GenBank/DDBJ databases">
        <title>Draft genome of the ant-associated black yeast Phialophora attae CBS 131958.</title>
        <authorList>
            <person name="Moreno L.F."/>
            <person name="Stielow B.J."/>
            <person name="de Hoog S."/>
            <person name="Vicente V.A."/>
            <person name="Weiss V.A."/>
            <person name="de Vries M."/>
            <person name="Cruz L.M."/>
            <person name="Souza E.M."/>
        </authorList>
    </citation>
    <scope>NUCLEOTIDE SEQUENCE [LARGE SCALE GENOMIC DNA]</scope>
    <source>
        <strain evidence="2 3">CBS 131958</strain>
    </source>
</reference>
<sequence length="177" mass="19664">MRFLLSRAIALAISSSLFLFAQLSHALPVPTQVLSVSPVVSHLEGRHNVPAISALLAPVEATVNATDASLKPHHHHTPQHTHHHAHFHKRHDYTLMCFSPSDRTDPKSPKIDDVPLARRCTSRPYRYSCDANANPDILDGGKTDKECDRYCECRNTGANPKPYCVGILGWNSYSTCF</sequence>
<keyword evidence="3" id="KW-1185">Reference proteome</keyword>
<accession>A0A0N1I0S0</accession>
<dbReference type="EMBL" id="LFJN01000002">
    <property type="protein sequence ID" value="KPI45203.1"/>
    <property type="molecule type" value="Genomic_DNA"/>
</dbReference>
<gene>
    <name evidence="2" type="ORF">AB675_2834</name>
</gene>
<dbReference type="GeneID" id="28734717"/>